<protein>
    <recommendedName>
        <fullName evidence="4">Rhodanese domain-containing protein</fullName>
    </recommendedName>
</protein>
<keyword evidence="3" id="KW-1185">Reference proteome</keyword>
<feature type="signal peptide" evidence="1">
    <location>
        <begin position="1"/>
        <end position="20"/>
    </location>
</feature>
<sequence>MLRCLLLISALYALPALACADDPCQVMARYLARGMEVLADASIPGGDEHDGMIVLRDLRLDDAQVAETRADLTKAGRPLIIGAVDPARTLALLQRATQHAAPGAGRIVVYAGMADGWPAARTAMQRVGAIPLFADTAIAPREPLDLNCSQ</sequence>
<evidence type="ECO:0000313" key="2">
    <source>
        <dbReference type="EMBL" id="TJZ74056.1"/>
    </source>
</evidence>
<dbReference type="EMBL" id="SUMF01000007">
    <property type="protein sequence ID" value="TJZ74056.1"/>
    <property type="molecule type" value="Genomic_DNA"/>
</dbReference>
<evidence type="ECO:0008006" key="4">
    <source>
        <dbReference type="Google" id="ProtNLM"/>
    </source>
</evidence>
<evidence type="ECO:0000256" key="1">
    <source>
        <dbReference type="SAM" id="SignalP"/>
    </source>
</evidence>
<organism evidence="2 3">
    <name type="scientific">Chitiniphilus eburneus</name>
    <dbReference type="NCBI Taxonomy" id="2571148"/>
    <lineage>
        <taxon>Bacteria</taxon>
        <taxon>Pseudomonadati</taxon>
        <taxon>Pseudomonadota</taxon>
        <taxon>Betaproteobacteria</taxon>
        <taxon>Neisseriales</taxon>
        <taxon>Chitinibacteraceae</taxon>
        <taxon>Chitiniphilus</taxon>
    </lineage>
</organism>
<evidence type="ECO:0000313" key="3">
    <source>
        <dbReference type="Proteomes" id="UP000310016"/>
    </source>
</evidence>
<dbReference type="AlphaFoldDB" id="A0A4U0PZF9"/>
<name>A0A4U0PZF9_9NEIS</name>
<dbReference type="Proteomes" id="UP000310016">
    <property type="component" value="Unassembled WGS sequence"/>
</dbReference>
<proteinExistence type="predicted"/>
<dbReference type="OrthoDB" id="9867333at2"/>
<gene>
    <name evidence="2" type="ORF">FAZ21_08860</name>
</gene>
<keyword evidence="1" id="KW-0732">Signal</keyword>
<feature type="chain" id="PRO_5020999695" description="Rhodanese domain-containing protein" evidence="1">
    <location>
        <begin position="21"/>
        <end position="150"/>
    </location>
</feature>
<dbReference type="RefSeq" id="WP_136773057.1">
    <property type="nucleotide sequence ID" value="NZ_CP156074.1"/>
</dbReference>
<accession>A0A4U0PZF9</accession>
<reference evidence="2 3" key="1">
    <citation type="submission" date="2019-04" db="EMBL/GenBank/DDBJ databases">
        <title>Chitiniphilus eburnea sp. nov., a novel chitinolytic bacterium isolated from aquaculture sludge.</title>
        <authorList>
            <person name="Sheng M."/>
        </authorList>
    </citation>
    <scope>NUCLEOTIDE SEQUENCE [LARGE SCALE GENOMIC DNA]</scope>
    <source>
        <strain evidence="2 3">HX-2-15</strain>
    </source>
</reference>
<comment type="caution">
    <text evidence="2">The sequence shown here is derived from an EMBL/GenBank/DDBJ whole genome shotgun (WGS) entry which is preliminary data.</text>
</comment>